<feature type="domain" description="Membrane transport protein MMPL" evidence="8">
    <location>
        <begin position="45"/>
        <end position="375"/>
    </location>
</feature>
<evidence type="ECO:0000256" key="4">
    <source>
        <dbReference type="ARBA" id="ARBA00022692"/>
    </source>
</evidence>
<evidence type="ECO:0000256" key="7">
    <source>
        <dbReference type="SAM" id="Phobius"/>
    </source>
</evidence>
<name>A0ABM9CEF4_9BACL</name>
<feature type="transmembrane region" description="Helical" evidence="7">
    <location>
        <begin position="12"/>
        <end position="31"/>
    </location>
</feature>
<dbReference type="EMBL" id="CAKMMF010000019">
    <property type="protein sequence ID" value="CAH1211699.1"/>
    <property type="molecule type" value="Genomic_DNA"/>
</dbReference>
<dbReference type="Gene3D" id="1.20.1640.10">
    <property type="entry name" value="Multidrug efflux transporter AcrB transmembrane domain"/>
    <property type="match status" value="2"/>
</dbReference>
<protein>
    <submittedName>
        <fullName evidence="9">Membrane protein YdgH</fullName>
    </submittedName>
</protein>
<sequence>MIERLVRGLARTKWIVLIAWIAITAVSILALPDLQAIVRETEQKFVPSDSESVVAKEMMERIDPEQTTKSNAIIVYSRAQGITEQDQQWLQEKAKTLQNLKGDDSIKSVQSAYEMPEMASKFRSADGTTELIIVGFQRAENDTVTQEAVDVLEESLSGAPEGSSVALTGSAPISKDFQKSSEEGLKKTELLTVGLVLVILLIVFRSPIAPFVPLLTIGLSLVITRGLVALATEYGMPVSSFTESFLIAVLFGAGTDYCILLIQRYREELRVDNDRVEALVRTMRTVGKTVVFSASTVFVAFFLIGFAQFGLYQSAVGVSIGVVVTLIAGLTLTPALLLILGQAAFWPSKVNSGQGHGESKLWSAMASLASRRPVAVLLVTVILLAPLTLLFEGKRSFDDIAEIDPGHGSVQGFRQVERSFGSGEVFPVSIALTSSDSMRTPEALAALEYASASVARIDGVKEVRSVVRPLGEQLSELTVQDQLTKTSAALEEMQSGVDKVAAGLSTASSEIATGQGDIDKLTSGLQEMSSKTKDAKNGLHQIHGGLVSAAKGTDKIVGGLTQSSNVASSMAADLQGLLKAHPELMNDKNVQMLLGKQQGLTKGLSELKKGSAAVQSGFKKLNPSLDKVADGLGQLAEGQTQAADGAKQLKGGLNELTGGLKDGAKGLTDISSGLTQVNDAQKAIADKGGNQIPGWYMPEEAINSPEFQQALDFYMSKDGMTTKLEVVLDVNPYSGDALVTVDRIRDTLRQNLSGTAIADPQVLLAGTSAQISELKDISQNDFTRTGTLVLIGIFIVLMILLRSILAPLYVLLSLGFNYLVTMGIVEFIFVDLLGEPGLSWSASFFVFLIIVALGVDYSIFLMARFKEEYRPGGIAYAMSRAMTTTGGVIISAAVIMGGTFAALMMSGVNTLLQIGAGIVIGLILYSTVFMGLVVPALANLIGEANWWPFRKQNSAAVVVKETHQKKADPVLEG</sequence>
<feature type="transmembrane region" description="Helical" evidence="7">
    <location>
        <begin position="842"/>
        <end position="863"/>
    </location>
</feature>
<dbReference type="Pfam" id="PF03176">
    <property type="entry name" value="MMPL"/>
    <property type="match status" value="2"/>
</dbReference>
<evidence type="ECO:0000256" key="2">
    <source>
        <dbReference type="ARBA" id="ARBA00010157"/>
    </source>
</evidence>
<evidence type="ECO:0000313" key="9">
    <source>
        <dbReference type="EMBL" id="CAH1211699.1"/>
    </source>
</evidence>
<accession>A0ABM9CEF4</accession>
<comment type="subcellular location">
    <subcellularLocation>
        <location evidence="1">Cell membrane</location>
        <topology evidence="1">Multi-pass membrane protein</topology>
    </subcellularLocation>
</comment>
<organism evidence="9 10">
    <name type="scientific">Paenibacillus plantiphilus</name>
    <dbReference type="NCBI Taxonomy" id="2905650"/>
    <lineage>
        <taxon>Bacteria</taxon>
        <taxon>Bacillati</taxon>
        <taxon>Bacillota</taxon>
        <taxon>Bacilli</taxon>
        <taxon>Bacillales</taxon>
        <taxon>Paenibacillaceae</taxon>
        <taxon>Paenibacillus</taxon>
    </lineage>
</organism>
<feature type="transmembrane region" description="Helical" evidence="7">
    <location>
        <begin position="290"/>
        <end position="312"/>
    </location>
</feature>
<keyword evidence="10" id="KW-1185">Reference proteome</keyword>
<feature type="domain" description="Membrane transport protein MMPL" evidence="8">
    <location>
        <begin position="665"/>
        <end position="950"/>
    </location>
</feature>
<reference evidence="9" key="1">
    <citation type="submission" date="2022-01" db="EMBL/GenBank/DDBJ databases">
        <authorList>
            <person name="Criscuolo A."/>
        </authorList>
    </citation>
    <scope>NUCLEOTIDE SEQUENCE</scope>
    <source>
        <strain evidence="9">CIP111893</strain>
    </source>
</reference>
<gene>
    <name evidence="9" type="primary">ydgH</name>
    <name evidence="9" type="ORF">PAECIP111893_03459</name>
</gene>
<evidence type="ECO:0000256" key="1">
    <source>
        <dbReference type="ARBA" id="ARBA00004651"/>
    </source>
</evidence>
<feature type="transmembrane region" description="Helical" evidence="7">
    <location>
        <begin position="884"/>
        <end position="905"/>
    </location>
</feature>
<keyword evidence="6 7" id="KW-0472">Membrane</keyword>
<dbReference type="SUPFAM" id="SSF82866">
    <property type="entry name" value="Multidrug efflux transporter AcrB transmembrane domain"/>
    <property type="match status" value="2"/>
</dbReference>
<feature type="transmembrane region" description="Helical" evidence="7">
    <location>
        <begin position="808"/>
        <end position="830"/>
    </location>
</feature>
<proteinExistence type="inferred from homology"/>
<evidence type="ECO:0000313" key="10">
    <source>
        <dbReference type="Proteomes" id="UP000838686"/>
    </source>
</evidence>
<comment type="caution">
    <text evidence="9">The sequence shown here is derived from an EMBL/GenBank/DDBJ whole genome shotgun (WGS) entry which is preliminary data.</text>
</comment>
<evidence type="ECO:0000256" key="6">
    <source>
        <dbReference type="ARBA" id="ARBA00023136"/>
    </source>
</evidence>
<evidence type="ECO:0000256" key="3">
    <source>
        <dbReference type="ARBA" id="ARBA00022475"/>
    </source>
</evidence>
<feature type="transmembrane region" description="Helical" evidence="7">
    <location>
        <begin position="318"/>
        <end position="340"/>
    </location>
</feature>
<feature type="transmembrane region" description="Helical" evidence="7">
    <location>
        <begin position="374"/>
        <end position="391"/>
    </location>
</feature>
<comment type="similarity">
    <text evidence="2">Belongs to the resistance-nodulation-cell division (RND) (TC 2.A.6) family. MmpL subfamily.</text>
</comment>
<dbReference type="RefSeq" id="WP_236343791.1">
    <property type="nucleotide sequence ID" value="NZ_CAKMMF010000019.1"/>
</dbReference>
<evidence type="ECO:0000259" key="8">
    <source>
        <dbReference type="Pfam" id="PF03176"/>
    </source>
</evidence>
<dbReference type="Proteomes" id="UP000838686">
    <property type="component" value="Unassembled WGS sequence"/>
</dbReference>
<dbReference type="PANTHER" id="PTHR33406:SF6">
    <property type="entry name" value="MEMBRANE PROTEIN YDGH-RELATED"/>
    <property type="match status" value="1"/>
</dbReference>
<feature type="transmembrane region" description="Helical" evidence="7">
    <location>
        <begin position="782"/>
        <end position="801"/>
    </location>
</feature>
<keyword evidence="4 7" id="KW-0812">Transmembrane</keyword>
<dbReference type="InterPro" id="IPR004869">
    <property type="entry name" value="MMPL_dom"/>
</dbReference>
<feature type="transmembrane region" description="Helical" evidence="7">
    <location>
        <begin position="911"/>
        <end position="941"/>
    </location>
</feature>
<dbReference type="PANTHER" id="PTHR33406">
    <property type="entry name" value="MEMBRANE PROTEIN MJ1562-RELATED"/>
    <property type="match status" value="1"/>
</dbReference>
<dbReference type="InterPro" id="IPR050545">
    <property type="entry name" value="Mycobact_MmpL"/>
</dbReference>
<keyword evidence="3" id="KW-1003">Cell membrane</keyword>
<evidence type="ECO:0000256" key="5">
    <source>
        <dbReference type="ARBA" id="ARBA00022989"/>
    </source>
</evidence>
<keyword evidence="5 7" id="KW-1133">Transmembrane helix</keyword>
<feature type="transmembrane region" description="Helical" evidence="7">
    <location>
        <begin position="244"/>
        <end position="262"/>
    </location>
</feature>